<dbReference type="EMBL" id="CP001699">
    <property type="protein sequence ID" value="ACU60147.1"/>
    <property type="molecule type" value="Genomic_DNA"/>
</dbReference>
<reference evidence="1 2" key="2">
    <citation type="journal article" date="2010" name="Stand. Genomic Sci.">
        <title>Complete genome sequence of Chitinophaga pinensis type strain (UQM 2034).</title>
        <authorList>
            <person name="Glavina Del Rio T."/>
            <person name="Abt B."/>
            <person name="Spring S."/>
            <person name="Lapidus A."/>
            <person name="Nolan M."/>
            <person name="Tice H."/>
            <person name="Copeland A."/>
            <person name="Cheng J.F."/>
            <person name="Chen F."/>
            <person name="Bruce D."/>
            <person name="Goodwin L."/>
            <person name="Pitluck S."/>
            <person name="Ivanova N."/>
            <person name="Mavromatis K."/>
            <person name="Mikhailova N."/>
            <person name="Pati A."/>
            <person name="Chen A."/>
            <person name="Palaniappan K."/>
            <person name="Land M."/>
            <person name="Hauser L."/>
            <person name="Chang Y.J."/>
            <person name="Jeffries C.D."/>
            <person name="Chain P."/>
            <person name="Saunders E."/>
            <person name="Detter J.C."/>
            <person name="Brettin T."/>
            <person name="Rohde M."/>
            <person name="Goker M."/>
            <person name="Bristow J."/>
            <person name="Eisen J.A."/>
            <person name="Markowitz V."/>
            <person name="Hugenholtz P."/>
            <person name="Kyrpides N.C."/>
            <person name="Klenk H.P."/>
            <person name="Lucas S."/>
        </authorList>
    </citation>
    <scope>NUCLEOTIDE SEQUENCE [LARGE SCALE GENOMIC DNA]</scope>
    <source>
        <strain evidence="2">ATCC 43595 / DSM 2588 / LMG 13176 / NBRC 15968 / NCIMB 11800 / UQM 2034</strain>
    </source>
</reference>
<dbReference type="OrthoDB" id="924828at2"/>
<dbReference type="RefSeq" id="WP_012790323.1">
    <property type="nucleotide sequence ID" value="NC_013132.1"/>
</dbReference>
<dbReference type="KEGG" id="cpi:Cpin_2665"/>
<accession>A0A979G3A1</accession>
<evidence type="ECO:0000313" key="2">
    <source>
        <dbReference type="Proteomes" id="UP000002215"/>
    </source>
</evidence>
<organism evidence="1 2">
    <name type="scientific">Chitinophaga pinensis (strain ATCC 43595 / DSM 2588 / LMG 13176 / NBRC 15968 / NCIMB 11800 / UQM 2034)</name>
    <dbReference type="NCBI Taxonomy" id="485918"/>
    <lineage>
        <taxon>Bacteria</taxon>
        <taxon>Pseudomonadati</taxon>
        <taxon>Bacteroidota</taxon>
        <taxon>Chitinophagia</taxon>
        <taxon>Chitinophagales</taxon>
        <taxon>Chitinophagaceae</taxon>
        <taxon>Chitinophaga</taxon>
    </lineage>
</organism>
<gene>
    <name evidence="1" type="ordered locus">Cpin_2665</name>
</gene>
<dbReference type="Proteomes" id="UP000002215">
    <property type="component" value="Chromosome"/>
</dbReference>
<sequence>MKSSLYFGLFAVFVTNELMGQGQVPPAQKRMIDSIKKVYIREAAIRSVSLRQVMVSTDFVSNADINGKLYGNNLFDGKISQIRTSALVNVPVVAWGKNKVTASFSLFHQYFNLVSNKVYMPADINVHDTAMNKVTVGVSASFQRVDSLFGRRVIYTGSLTVLSDDYRLAQKISFLGGMIFQLKQTRTTNVSLGLLLNVDPAVNIPVLPLFVYWHMFPNKLELDISLPQRIGVRTALSKRSWFTFGSAIAGSVSFFRLSHAVLPADASFSSVDLKTGPGLEFRVGKLLMLGVNGGVLTPLTSRQYERNEKSNKYFLSNNISTIPYANITVSLLPF</sequence>
<proteinExistence type="predicted"/>
<reference evidence="2" key="1">
    <citation type="submission" date="2009-08" db="EMBL/GenBank/DDBJ databases">
        <title>The complete genome of Chitinophaga pinensis DSM 2588.</title>
        <authorList>
            <consortium name="US DOE Joint Genome Institute (JGI-PGF)"/>
            <person name="Lucas S."/>
            <person name="Copeland A."/>
            <person name="Lapidus A."/>
            <person name="Glavina del Rio T."/>
            <person name="Dalin E."/>
            <person name="Tice H."/>
            <person name="Bruce D."/>
            <person name="Goodwin L."/>
            <person name="Pitluck S."/>
            <person name="Kyrpides N."/>
            <person name="Mavromatis K."/>
            <person name="Ivanova N."/>
            <person name="Mikhailova N."/>
            <person name="Sims D."/>
            <person name="Meinche L."/>
            <person name="Brettin T."/>
            <person name="Detter J.C."/>
            <person name="Han C."/>
            <person name="Larimer F."/>
            <person name="Land M."/>
            <person name="Hauser L."/>
            <person name="Markowitz V."/>
            <person name="Cheng J.-F."/>
            <person name="Hugenholtz P."/>
            <person name="Woyke T."/>
            <person name="Wu D."/>
            <person name="Spring S."/>
            <person name="Klenk H.-P."/>
            <person name="Eisen J.A."/>
        </authorList>
    </citation>
    <scope>NUCLEOTIDE SEQUENCE [LARGE SCALE GENOMIC DNA]</scope>
    <source>
        <strain evidence="2">ATCC 43595 / DSM 2588 / LMG 13176 / NBRC 15968 / NCIMB 11800 / UQM 2034</strain>
    </source>
</reference>
<name>A0A979G3A1_CHIPD</name>
<evidence type="ECO:0000313" key="1">
    <source>
        <dbReference type="EMBL" id="ACU60147.1"/>
    </source>
</evidence>
<dbReference type="AlphaFoldDB" id="A0A979G3A1"/>
<protein>
    <submittedName>
        <fullName evidence="1">Uncharacterized protein</fullName>
    </submittedName>
</protein>